<dbReference type="EMBL" id="LCYN01000004">
    <property type="protein sequence ID" value="KKZ99258.1"/>
    <property type="molecule type" value="Genomic_DNA"/>
</dbReference>
<reference evidence="2" key="2">
    <citation type="submission" date="2015-04" db="EMBL/GenBank/DDBJ databases">
        <title>Draft Genome Sequences of Eight Spore-Forming Food Isolates of Bacillus cereus Genome sequencing.</title>
        <authorList>
            <person name="Krawcyk A.O."/>
            <person name="de Jong A."/>
            <person name="Eijlander R.T."/>
            <person name="Berendsen E.M."/>
            <person name="Holsappel S."/>
            <person name="Wells-Bennik M."/>
            <person name="Kuipers O.P."/>
        </authorList>
    </citation>
    <scope>NUCLEOTIDE SEQUENCE [LARGE SCALE GENOMIC DNA]</scope>
    <source>
        <strain evidence="2">B4147</strain>
    </source>
</reference>
<name>A0A0G8CHE6_9BACI</name>
<reference evidence="1 2" key="1">
    <citation type="journal article" date="2015" name="Genome Announc.">
        <title>Next-Generation Whole-Genome Sequencing of Eight Strains of Bacillus cereus, Isolated from Food.</title>
        <authorList>
            <person name="Krawczyk A.O."/>
            <person name="de Jong A."/>
            <person name="Eijlander R.T."/>
            <person name="Berendsen E.M."/>
            <person name="Holsappel S."/>
            <person name="Wells-Bennik M.H."/>
            <person name="Kuipers O.P."/>
        </authorList>
    </citation>
    <scope>NUCLEOTIDE SEQUENCE [LARGE SCALE GENOMIC DNA]</scope>
    <source>
        <strain evidence="1 2">B4147</strain>
    </source>
</reference>
<dbReference type="PATRIC" id="fig|1396.433.peg.2724"/>
<dbReference type="RefSeq" id="WP_046957970.1">
    <property type="nucleotide sequence ID" value="NZ_LCYN01000004.1"/>
</dbReference>
<sequence>MGKEMIFAPAELYVLAGAAGVTDIFGLPNRDVIILFDEECVTKATTSLKEKGLLTSENGITHAAFQMIELLKEYENCHEYTRMNNVLIGFLKEDKDRVAVLTEIEPNKKYEIDYIPKPDVYFSLLTRIPFLLREPREIEDTFFSKRMTETEQQTFEEKDLSNKDVIAIETYTRPRSNRGGKWECFLYFTEGEDFVQIDVERNRYDWVSLYAVNKKLYDVLKMPYKKLIDPRQFSLGGIE</sequence>
<dbReference type="Proteomes" id="UP000035350">
    <property type="component" value="Unassembled WGS sequence"/>
</dbReference>
<evidence type="ECO:0000313" key="1">
    <source>
        <dbReference type="EMBL" id="KKZ99258.1"/>
    </source>
</evidence>
<accession>A0A0G8CHE6</accession>
<gene>
    <name evidence="1" type="ORF">B4147_3842</name>
</gene>
<comment type="caution">
    <text evidence="1">The sequence shown here is derived from an EMBL/GenBank/DDBJ whole genome shotgun (WGS) entry which is preliminary data.</text>
</comment>
<evidence type="ECO:0008006" key="3">
    <source>
        <dbReference type="Google" id="ProtNLM"/>
    </source>
</evidence>
<dbReference type="AlphaFoldDB" id="A0A0G8CHE6"/>
<dbReference type="InterPro" id="IPR031682">
    <property type="entry name" value="EsaE"/>
</dbReference>
<organism evidence="1 2">
    <name type="scientific">Bacillus wiedmannii</name>
    <dbReference type="NCBI Taxonomy" id="1890302"/>
    <lineage>
        <taxon>Bacteria</taxon>
        <taxon>Bacillati</taxon>
        <taxon>Bacillota</taxon>
        <taxon>Bacilli</taxon>
        <taxon>Bacillales</taxon>
        <taxon>Bacillaceae</taxon>
        <taxon>Bacillus</taxon>
        <taxon>Bacillus cereus group</taxon>
    </lineage>
</organism>
<protein>
    <recommendedName>
        <fullName evidence="3">DUF5081 domain-containing protein</fullName>
    </recommendedName>
</protein>
<proteinExistence type="predicted"/>
<evidence type="ECO:0000313" key="2">
    <source>
        <dbReference type="Proteomes" id="UP000035350"/>
    </source>
</evidence>
<dbReference type="Pfam" id="PF16887">
    <property type="entry name" value="DUF5081"/>
    <property type="match status" value="1"/>
</dbReference>